<name>A0A9D3Z235_DREPO</name>
<reference evidence="1" key="1">
    <citation type="journal article" date="2019" name="bioRxiv">
        <title>The Genome of the Zebra Mussel, Dreissena polymorpha: A Resource for Invasive Species Research.</title>
        <authorList>
            <person name="McCartney M.A."/>
            <person name="Auch B."/>
            <person name="Kono T."/>
            <person name="Mallez S."/>
            <person name="Zhang Y."/>
            <person name="Obille A."/>
            <person name="Becker A."/>
            <person name="Abrahante J.E."/>
            <person name="Garbe J."/>
            <person name="Badalamenti J.P."/>
            <person name="Herman A."/>
            <person name="Mangelson H."/>
            <person name="Liachko I."/>
            <person name="Sullivan S."/>
            <person name="Sone E.D."/>
            <person name="Koren S."/>
            <person name="Silverstein K.A.T."/>
            <person name="Beckman K.B."/>
            <person name="Gohl D.M."/>
        </authorList>
    </citation>
    <scope>NUCLEOTIDE SEQUENCE</scope>
    <source>
        <strain evidence="1">Duluth1</strain>
        <tissue evidence="1">Whole animal</tissue>
    </source>
</reference>
<keyword evidence="2" id="KW-1185">Reference proteome</keyword>
<sequence>MLVRYPGDQNMQLDQEDDAHEVITGEWSEGFHMDNLQVPRDVGGWDVSYVGAGVDVAVAEIADIGADCGLPE</sequence>
<proteinExistence type="predicted"/>
<reference evidence="1" key="2">
    <citation type="submission" date="2020-11" db="EMBL/GenBank/DDBJ databases">
        <authorList>
            <person name="McCartney M.A."/>
            <person name="Auch B."/>
            <person name="Kono T."/>
            <person name="Mallez S."/>
            <person name="Becker A."/>
            <person name="Gohl D.M."/>
            <person name="Silverstein K.A.T."/>
            <person name="Koren S."/>
            <person name="Bechman K.B."/>
            <person name="Herman A."/>
            <person name="Abrahante J.E."/>
            <person name="Garbe J."/>
        </authorList>
    </citation>
    <scope>NUCLEOTIDE SEQUENCE</scope>
    <source>
        <strain evidence="1">Duluth1</strain>
        <tissue evidence="1">Whole animal</tissue>
    </source>
</reference>
<comment type="caution">
    <text evidence="1">The sequence shown here is derived from an EMBL/GenBank/DDBJ whole genome shotgun (WGS) entry which is preliminary data.</text>
</comment>
<protein>
    <submittedName>
        <fullName evidence="1">Uncharacterized protein</fullName>
    </submittedName>
</protein>
<dbReference type="AlphaFoldDB" id="A0A9D3Z235"/>
<dbReference type="Proteomes" id="UP000828390">
    <property type="component" value="Unassembled WGS sequence"/>
</dbReference>
<evidence type="ECO:0000313" key="1">
    <source>
        <dbReference type="EMBL" id="KAH3711510.1"/>
    </source>
</evidence>
<accession>A0A9D3Z235</accession>
<evidence type="ECO:0000313" key="2">
    <source>
        <dbReference type="Proteomes" id="UP000828390"/>
    </source>
</evidence>
<gene>
    <name evidence="1" type="ORF">DPMN_071179</name>
</gene>
<dbReference type="EMBL" id="JAIWYP010000014">
    <property type="protein sequence ID" value="KAH3711510.1"/>
    <property type="molecule type" value="Genomic_DNA"/>
</dbReference>
<organism evidence="1 2">
    <name type="scientific">Dreissena polymorpha</name>
    <name type="common">Zebra mussel</name>
    <name type="synonym">Mytilus polymorpha</name>
    <dbReference type="NCBI Taxonomy" id="45954"/>
    <lineage>
        <taxon>Eukaryota</taxon>
        <taxon>Metazoa</taxon>
        <taxon>Spiralia</taxon>
        <taxon>Lophotrochozoa</taxon>
        <taxon>Mollusca</taxon>
        <taxon>Bivalvia</taxon>
        <taxon>Autobranchia</taxon>
        <taxon>Heteroconchia</taxon>
        <taxon>Euheterodonta</taxon>
        <taxon>Imparidentia</taxon>
        <taxon>Neoheterodontei</taxon>
        <taxon>Myida</taxon>
        <taxon>Dreissenoidea</taxon>
        <taxon>Dreissenidae</taxon>
        <taxon>Dreissena</taxon>
    </lineage>
</organism>